<gene>
    <name evidence="2" type="ORF">METZ01_LOCUS79097</name>
</gene>
<evidence type="ECO:0000313" key="2">
    <source>
        <dbReference type="EMBL" id="SVA26243.1"/>
    </source>
</evidence>
<dbReference type="InterPro" id="IPR004360">
    <property type="entry name" value="Glyas_Fos-R_dOase_dom"/>
</dbReference>
<accession>A0A381UHN8</accession>
<dbReference type="InterPro" id="IPR029068">
    <property type="entry name" value="Glyas_Bleomycin-R_OHBP_Dase"/>
</dbReference>
<protein>
    <recommendedName>
        <fullName evidence="1">VOC domain-containing protein</fullName>
    </recommendedName>
</protein>
<reference evidence="2" key="1">
    <citation type="submission" date="2018-05" db="EMBL/GenBank/DDBJ databases">
        <authorList>
            <person name="Lanie J.A."/>
            <person name="Ng W.-L."/>
            <person name="Kazmierczak K.M."/>
            <person name="Andrzejewski T.M."/>
            <person name="Davidsen T.M."/>
            <person name="Wayne K.J."/>
            <person name="Tettelin H."/>
            <person name="Glass J.I."/>
            <person name="Rusch D."/>
            <person name="Podicherti R."/>
            <person name="Tsui H.-C.T."/>
            <person name="Winkler M.E."/>
        </authorList>
    </citation>
    <scope>NUCLEOTIDE SEQUENCE</scope>
</reference>
<organism evidence="2">
    <name type="scientific">marine metagenome</name>
    <dbReference type="NCBI Taxonomy" id="408172"/>
    <lineage>
        <taxon>unclassified sequences</taxon>
        <taxon>metagenomes</taxon>
        <taxon>ecological metagenomes</taxon>
    </lineage>
</organism>
<dbReference type="Pfam" id="PF00903">
    <property type="entry name" value="Glyoxalase"/>
    <property type="match status" value="1"/>
</dbReference>
<dbReference type="InterPro" id="IPR037523">
    <property type="entry name" value="VOC_core"/>
</dbReference>
<evidence type="ECO:0000259" key="1">
    <source>
        <dbReference type="PROSITE" id="PS51819"/>
    </source>
</evidence>
<name>A0A381UHN8_9ZZZZ</name>
<dbReference type="PROSITE" id="PS51819">
    <property type="entry name" value="VOC"/>
    <property type="match status" value="1"/>
</dbReference>
<dbReference type="AlphaFoldDB" id="A0A381UHN8"/>
<dbReference type="Gene3D" id="3.10.180.10">
    <property type="entry name" value="2,3-Dihydroxybiphenyl 1,2-Dioxygenase, domain 1"/>
    <property type="match status" value="1"/>
</dbReference>
<sequence>MIRSLSILIVLFQIAGVTVSSQELSVPNGFKISPLLRSTHFVSDINESLKLYRDILGLEIRVDIILENELANNVLGTKNKRVRAVVLKSGDLFNGGVGLFEFLGDAGDVQERKEAYAKPGDAVLVFITNDIFGIHEKIRKDNYAIASEPMILFPVEGKAAQDYEMLFFDRDGIGVNLIQRSLIRQN</sequence>
<dbReference type="SUPFAM" id="SSF54593">
    <property type="entry name" value="Glyoxalase/Bleomycin resistance protein/Dihydroxybiphenyl dioxygenase"/>
    <property type="match status" value="1"/>
</dbReference>
<feature type="domain" description="VOC" evidence="1">
    <location>
        <begin position="34"/>
        <end position="180"/>
    </location>
</feature>
<dbReference type="EMBL" id="UINC01006224">
    <property type="protein sequence ID" value="SVA26243.1"/>
    <property type="molecule type" value="Genomic_DNA"/>
</dbReference>
<proteinExistence type="predicted"/>